<name>A0A7Z7LF51_9BACT</name>
<dbReference type="EMBL" id="LS974202">
    <property type="protein sequence ID" value="SSC12832.1"/>
    <property type="molecule type" value="Genomic_DNA"/>
</dbReference>
<evidence type="ECO:0000313" key="2">
    <source>
        <dbReference type="EMBL" id="SSC12832.1"/>
    </source>
</evidence>
<dbReference type="KEGG" id="minf:MESINF_1388"/>
<dbReference type="Proteomes" id="UP000250796">
    <property type="component" value="Chromosome MESINF"/>
</dbReference>
<reference evidence="2 3" key="1">
    <citation type="submission" date="2017-01" db="EMBL/GenBank/DDBJ databases">
        <authorList>
            <person name="Erauso G."/>
        </authorList>
    </citation>
    <scope>NUCLEOTIDE SEQUENCE [LARGE SCALE GENOMIC DNA]</scope>
    <source>
        <strain evidence="2">MESINF1</strain>
    </source>
</reference>
<feature type="domain" description="BCE-2095-like N-terminal" evidence="1">
    <location>
        <begin position="14"/>
        <end position="108"/>
    </location>
</feature>
<dbReference type="Gene3D" id="3.40.50.1820">
    <property type="entry name" value="alpha/beta hydrolase"/>
    <property type="match status" value="1"/>
</dbReference>
<sequence length="303" mass="34126">MKGNFYDYQKNFFEAYNGGRLEEALKIVQEADSIFPDKACKTKYWKACMQGLLGRNEQAVEALEELAASDQWIDAGLLEKEEDLKALRGTSRFEKVVEVLKERGDKAKKASKPVLLEFAPEKSDGVLFALHMKMTGAGEISEYFRETVPTLNKSFVAIQSSQTVGTGLYCWDDMELAKKETSSLIKAYLAKRGFTENDTVIAGASQGGRLAFELVLERILIPRMAIIVVGAFREVEKYREKIGSFPGLCALRFIVGARDPFANETVKLHEMAREKGANSQLKIYENMGHNFPVDFDEYLRKTL</sequence>
<keyword evidence="3" id="KW-1185">Reference proteome</keyword>
<dbReference type="AlphaFoldDB" id="A0A7Z7LF51"/>
<dbReference type="InterPro" id="IPR029058">
    <property type="entry name" value="AB_hydrolase_fold"/>
</dbReference>
<evidence type="ECO:0000259" key="1">
    <source>
        <dbReference type="Pfam" id="PF22316"/>
    </source>
</evidence>
<protein>
    <recommendedName>
        <fullName evidence="1">BCE-2095-like N-terminal domain-containing protein</fullName>
    </recommendedName>
</protein>
<dbReference type="RefSeq" id="WP_169699062.1">
    <property type="nucleotide sequence ID" value="NZ_LS974202.1"/>
</dbReference>
<gene>
    <name evidence="2" type="ORF">MESINF_1388</name>
</gene>
<dbReference type="NCBIfam" id="NF047558">
    <property type="entry name" value="TPR_END_plus"/>
    <property type="match status" value="1"/>
</dbReference>
<dbReference type="InterPro" id="IPR054527">
    <property type="entry name" value="BCE_2095-like_N"/>
</dbReference>
<organism evidence="2 3">
    <name type="scientific">Mesotoga infera</name>
    <dbReference type="NCBI Taxonomy" id="1236046"/>
    <lineage>
        <taxon>Bacteria</taxon>
        <taxon>Thermotogati</taxon>
        <taxon>Thermotogota</taxon>
        <taxon>Thermotogae</taxon>
        <taxon>Kosmotogales</taxon>
        <taxon>Kosmotogaceae</taxon>
        <taxon>Mesotoga</taxon>
    </lineage>
</organism>
<proteinExistence type="predicted"/>
<accession>A0A7Z7LF51</accession>
<dbReference type="Pfam" id="PF22316">
    <property type="entry name" value="ABhydrolase-like_N"/>
    <property type="match status" value="1"/>
</dbReference>
<evidence type="ECO:0000313" key="3">
    <source>
        <dbReference type="Proteomes" id="UP000250796"/>
    </source>
</evidence>
<dbReference type="SUPFAM" id="SSF53474">
    <property type="entry name" value="alpha/beta-Hydrolases"/>
    <property type="match status" value="1"/>
</dbReference>